<accession>A0ACC1HAC2</accession>
<sequence length="285" mass="31275">MVLEECGLLKSRSSVSRVELELMRCDWQRALDLALLSLPSDEVQESWPLRARLVVVSVKLRREWSLYQLAAVEGRVAECREALSRCQWLHSSLCKASGDDYDTSLLPLCSKSGRRADAELLESRATHLETFCCVIDATKAADKGEFDEVVRVLEPHLPRNLAANGERSDCPFLTSMHENLALLGLLGMAYRCRSEYAKSLCVVAASIRLILKGLTRDAPSLCTGRGEDSVTKILHKLNTCIGEMASLVACLLAPATSDSTGGAQSSVTLCQCQLKLPWSGESDRT</sequence>
<feature type="non-terminal residue" evidence="1">
    <location>
        <position position="285"/>
    </location>
</feature>
<organism evidence="1 2">
    <name type="scientific">Spiromyces aspiralis</name>
    <dbReference type="NCBI Taxonomy" id="68401"/>
    <lineage>
        <taxon>Eukaryota</taxon>
        <taxon>Fungi</taxon>
        <taxon>Fungi incertae sedis</taxon>
        <taxon>Zoopagomycota</taxon>
        <taxon>Kickxellomycotina</taxon>
        <taxon>Kickxellomycetes</taxon>
        <taxon>Kickxellales</taxon>
        <taxon>Kickxellaceae</taxon>
        <taxon>Spiromyces</taxon>
    </lineage>
</organism>
<keyword evidence="2" id="KW-1185">Reference proteome</keyword>
<evidence type="ECO:0000313" key="1">
    <source>
        <dbReference type="EMBL" id="KAJ1672556.1"/>
    </source>
</evidence>
<dbReference type="EMBL" id="JAMZIH010008180">
    <property type="protein sequence ID" value="KAJ1672556.1"/>
    <property type="molecule type" value="Genomic_DNA"/>
</dbReference>
<dbReference type="Proteomes" id="UP001145114">
    <property type="component" value="Unassembled WGS sequence"/>
</dbReference>
<proteinExistence type="predicted"/>
<reference evidence="1" key="1">
    <citation type="submission" date="2022-06" db="EMBL/GenBank/DDBJ databases">
        <title>Phylogenomic reconstructions and comparative analyses of Kickxellomycotina fungi.</title>
        <authorList>
            <person name="Reynolds N.K."/>
            <person name="Stajich J.E."/>
            <person name="Barry K."/>
            <person name="Grigoriev I.V."/>
            <person name="Crous P."/>
            <person name="Smith M.E."/>
        </authorList>
    </citation>
    <scope>NUCLEOTIDE SEQUENCE</scope>
    <source>
        <strain evidence="1">RSA 2271</strain>
    </source>
</reference>
<evidence type="ECO:0000313" key="2">
    <source>
        <dbReference type="Proteomes" id="UP001145114"/>
    </source>
</evidence>
<name>A0ACC1HAC2_9FUNG</name>
<gene>
    <name evidence="1" type="ORF">EV182_006946</name>
</gene>
<comment type="caution">
    <text evidence="1">The sequence shown here is derived from an EMBL/GenBank/DDBJ whole genome shotgun (WGS) entry which is preliminary data.</text>
</comment>
<protein>
    <submittedName>
        <fullName evidence="1">Uncharacterized protein</fullName>
    </submittedName>
</protein>